<dbReference type="Proteomes" id="UP000054558">
    <property type="component" value="Unassembled WGS sequence"/>
</dbReference>
<proteinExistence type="inferred from homology"/>
<name>A0A1Y1ITJ9_KLENI</name>
<dbReference type="InterPro" id="IPR052178">
    <property type="entry name" value="Sec_Metab_Biosynth_SDR"/>
</dbReference>
<evidence type="ECO:0000256" key="2">
    <source>
        <dbReference type="ARBA" id="ARBA00022857"/>
    </source>
</evidence>
<dbReference type="OrthoDB" id="47007at2759"/>
<protein>
    <submittedName>
        <fullName evidence="6">3-oxoacyl-(Acyl-carrier-protein) reductase</fullName>
    </submittedName>
</protein>
<comment type="similarity">
    <text evidence="1 4">Belongs to the short-chain dehydrogenases/reductases (SDR) family.</text>
</comment>
<dbReference type="GO" id="GO:0016491">
    <property type="term" value="F:oxidoreductase activity"/>
    <property type="evidence" value="ECO:0007669"/>
    <property type="project" value="UniProtKB-KW"/>
</dbReference>
<keyword evidence="7" id="KW-1185">Reference proteome</keyword>
<dbReference type="InterPro" id="IPR057326">
    <property type="entry name" value="KR_dom"/>
</dbReference>
<feature type="domain" description="Ketoreductase" evidence="5">
    <location>
        <begin position="16"/>
        <end position="197"/>
    </location>
</feature>
<dbReference type="EMBL" id="DF237845">
    <property type="protein sequence ID" value="GAQ91977.1"/>
    <property type="molecule type" value="Genomic_DNA"/>
</dbReference>
<evidence type="ECO:0000256" key="1">
    <source>
        <dbReference type="ARBA" id="ARBA00006484"/>
    </source>
</evidence>
<dbReference type="FunFam" id="3.40.50.720:FF:000084">
    <property type="entry name" value="Short-chain dehydrogenase reductase"/>
    <property type="match status" value="1"/>
</dbReference>
<evidence type="ECO:0000256" key="3">
    <source>
        <dbReference type="ARBA" id="ARBA00023002"/>
    </source>
</evidence>
<dbReference type="PROSITE" id="PS00061">
    <property type="entry name" value="ADH_SHORT"/>
    <property type="match status" value="1"/>
</dbReference>
<reference evidence="6 7" key="1">
    <citation type="journal article" date="2014" name="Nat. Commun.">
        <title>Klebsormidium flaccidum genome reveals primary factors for plant terrestrial adaptation.</title>
        <authorList>
            <person name="Hori K."/>
            <person name="Maruyama F."/>
            <person name="Fujisawa T."/>
            <person name="Togashi T."/>
            <person name="Yamamoto N."/>
            <person name="Seo M."/>
            <person name="Sato S."/>
            <person name="Yamada T."/>
            <person name="Mori H."/>
            <person name="Tajima N."/>
            <person name="Moriyama T."/>
            <person name="Ikeuchi M."/>
            <person name="Watanabe M."/>
            <person name="Wada H."/>
            <person name="Kobayashi K."/>
            <person name="Saito M."/>
            <person name="Masuda T."/>
            <person name="Sasaki-Sekimoto Y."/>
            <person name="Mashiguchi K."/>
            <person name="Awai K."/>
            <person name="Shimojima M."/>
            <person name="Masuda S."/>
            <person name="Iwai M."/>
            <person name="Nobusawa T."/>
            <person name="Narise T."/>
            <person name="Kondo S."/>
            <person name="Saito H."/>
            <person name="Sato R."/>
            <person name="Murakawa M."/>
            <person name="Ihara Y."/>
            <person name="Oshima-Yamada Y."/>
            <person name="Ohtaka K."/>
            <person name="Satoh M."/>
            <person name="Sonobe K."/>
            <person name="Ishii M."/>
            <person name="Ohtani R."/>
            <person name="Kanamori-Sato M."/>
            <person name="Honoki R."/>
            <person name="Miyazaki D."/>
            <person name="Mochizuki H."/>
            <person name="Umetsu J."/>
            <person name="Higashi K."/>
            <person name="Shibata D."/>
            <person name="Kamiya Y."/>
            <person name="Sato N."/>
            <person name="Nakamura Y."/>
            <person name="Tabata S."/>
            <person name="Ida S."/>
            <person name="Kurokawa K."/>
            <person name="Ohta H."/>
        </authorList>
    </citation>
    <scope>NUCLEOTIDE SEQUENCE [LARGE SCALE GENOMIC DNA]</scope>
    <source>
        <strain evidence="6 7">NIES-2285</strain>
    </source>
</reference>
<dbReference type="SUPFAM" id="SSF51735">
    <property type="entry name" value="NAD(P)-binding Rossmann-fold domains"/>
    <property type="match status" value="1"/>
</dbReference>
<dbReference type="Gene3D" id="3.40.50.720">
    <property type="entry name" value="NAD(P)-binding Rossmann-like Domain"/>
    <property type="match status" value="1"/>
</dbReference>
<dbReference type="PANTHER" id="PTHR43618">
    <property type="entry name" value="7-ALPHA-HYDROXYSTEROID DEHYDROGENASE"/>
    <property type="match status" value="1"/>
</dbReference>
<dbReference type="SMART" id="SM00822">
    <property type="entry name" value="PKS_KR"/>
    <property type="match status" value="1"/>
</dbReference>
<sequence>MAQCSTLQELFSVKDKVALVTGASSGIGLAFARFLAGQGAKVVLAARRAEKLEAAVKDIKATGGEASAISLDVSKGRDTIAEAVTNAAAVYGQIDILVNNAGVFTGGSVLDDTQEQFDTTYGVNVSGMYFTAQAVAKQMIEKGIKGRIINTASIVATVIPPGTALYSSSKAAVVSLTKGLAAELASKGINVNSISPGVFPSEMSDGIVESAGSKKAQQAVPDQRWGDTEHDMMGVLLLLASEKASAHLVGVNINVDGGHSLYTFNLTDPTSVFEDKLTEQSDH</sequence>
<organism evidence="6 7">
    <name type="scientific">Klebsormidium nitens</name>
    <name type="common">Green alga</name>
    <name type="synonym">Ulothrix nitens</name>
    <dbReference type="NCBI Taxonomy" id="105231"/>
    <lineage>
        <taxon>Eukaryota</taxon>
        <taxon>Viridiplantae</taxon>
        <taxon>Streptophyta</taxon>
        <taxon>Klebsormidiophyceae</taxon>
        <taxon>Klebsormidiales</taxon>
        <taxon>Klebsormidiaceae</taxon>
        <taxon>Klebsormidium</taxon>
    </lineage>
</organism>
<evidence type="ECO:0000313" key="6">
    <source>
        <dbReference type="EMBL" id="GAQ91977.1"/>
    </source>
</evidence>
<dbReference type="PRINTS" id="PR00081">
    <property type="entry name" value="GDHRDH"/>
</dbReference>
<dbReference type="Pfam" id="PF00106">
    <property type="entry name" value="adh_short"/>
    <property type="match status" value="1"/>
</dbReference>
<evidence type="ECO:0000259" key="5">
    <source>
        <dbReference type="SMART" id="SM00822"/>
    </source>
</evidence>
<dbReference type="InterPro" id="IPR002347">
    <property type="entry name" value="SDR_fam"/>
</dbReference>
<dbReference type="OMA" id="GNHAYSA"/>
<dbReference type="PRINTS" id="PR00080">
    <property type="entry name" value="SDRFAMILY"/>
</dbReference>
<dbReference type="CDD" id="cd05233">
    <property type="entry name" value="SDR_c"/>
    <property type="match status" value="1"/>
</dbReference>
<accession>A0A1Y1ITJ9</accession>
<keyword evidence="2" id="KW-0521">NADP</keyword>
<dbReference type="InterPro" id="IPR020904">
    <property type="entry name" value="Sc_DH/Rdtase_CS"/>
</dbReference>
<dbReference type="AlphaFoldDB" id="A0A1Y1ITJ9"/>
<evidence type="ECO:0000256" key="4">
    <source>
        <dbReference type="RuleBase" id="RU000363"/>
    </source>
</evidence>
<evidence type="ECO:0000313" key="7">
    <source>
        <dbReference type="Proteomes" id="UP000054558"/>
    </source>
</evidence>
<dbReference type="InterPro" id="IPR036291">
    <property type="entry name" value="NAD(P)-bd_dom_sf"/>
</dbReference>
<dbReference type="STRING" id="105231.A0A1Y1ITJ9"/>
<dbReference type="PANTHER" id="PTHR43618:SF8">
    <property type="entry name" value="7ALPHA-HYDROXYSTEROID DEHYDROGENASE"/>
    <property type="match status" value="1"/>
</dbReference>
<gene>
    <name evidence="6" type="ORF">KFL_008960010</name>
</gene>
<keyword evidence="3" id="KW-0560">Oxidoreductase</keyword>